<dbReference type="AlphaFoldDB" id="A0A0M0BS06"/>
<evidence type="ECO:0000313" key="2">
    <source>
        <dbReference type="EMBL" id="KON31219.1"/>
    </source>
</evidence>
<accession>A0A0M0BS06</accession>
<comment type="caution">
    <text evidence="2">The sequence shown here is derived from an EMBL/GenBank/DDBJ whole genome shotgun (WGS) entry which is preliminary data.</text>
</comment>
<dbReference type="Proteomes" id="UP000037210">
    <property type="component" value="Unassembled WGS sequence"/>
</dbReference>
<feature type="region of interest" description="Disordered" evidence="1">
    <location>
        <begin position="43"/>
        <end position="63"/>
    </location>
</feature>
<evidence type="ECO:0000256" key="1">
    <source>
        <dbReference type="SAM" id="MobiDB-lite"/>
    </source>
</evidence>
<organism evidence="2 3">
    <name type="scientific">miscellaneous Crenarchaeota group-15 archaeon DG-45</name>
    <dbReference type="NCBI Taxonomy" id="1685127"/>
    <lineage>
        <taxon>Archaea</taxon>
        <taxon>Candidatus Bathyarchaeota</taxon>
        <taxon>MCG-15</taxon>
    </lineage>
</organism>
<protein>
    <submittedName>
        <fullName evidence="2">Uncharacterized protein</fullName>
    </submittedName>
</protein>
<reference evidence="2 3" key="1">
    <citation type="submission" date="2015-06" db="EMBL/GenBank/DDBJ databases">
        <title>New insights into the roles of widespread benthic archaea in carbon and nitrogen cycling.</title>
        <authorList>
            <person name="Lazar C.S."/>
            <person name="Baker B.J."/>
            <person name="Seitz K.W."/>
            <person name="Hyde A.S."/>
            <person name="Dick G.J."/>
            <person name="Hinrichs K.-U."/>
            <person name="Teske A.P."/>
        </authorList>
    </citation>
    <scope>NUCLEOTIDE SEQUENCE [LARGE SCALE GENOMIC DNA]</scope>
    <source>
        <strain evidence="2">DG-45</strain>
    </source>
</reference>
<evidence type="ECO:0000313" key="3">
    <source>
        <dbReference type="Proteomes" id="UP000037210"/>
    </source>
</evidence>
<sequence>MTCLHLHPKHLRIGDWEQQQDIAIVVCLRCGKVLEIRLLGSQSSKTHEDEGKPPAEASVEIPC</sequence>
<proteinExistence type="predicted"/>
<gene>
    <name evidence="2" type="ORF">AC482_01580</name>
</gene>
<dbReference type="EMBL" id="LFWZ01000010">
    <property type="protein sequence ID" value="KON31219.1"/>
    <property type="molecule type" value="Genomic_DNA"/>
</dbReference>
<name>A0A0M0BS06_9ARCH</name>